<dbReference type="EMBL" id="ML179044">
    <property type="protein sequence ID" value="THV06248.1"/>
    <property type="molecule type" value="Genomic_DNA"/>
</dbReference>
<dbReference type="InterPro" id="IPR032675">
    <property type="entry name" value="LRR_dom_sf"/>
</dbReference>
<keyword evidence="2" id="KW-1185">Reference proteome</keyword>
<protein>
    <recommendedName>
        <fullName evidence="3">F-box domain-containing protein</fullName>
    </recommendedName>
</protein>
<reference evidence="1 2" key="1">
    <citation type="journal article" date="2019" name="Nat. Ecol. Evol.">
        <title>Megaphylogeny resolves global patterns of mushroom evolution.</title>
        <authorList>
            <person name="Varga T."/>
            <person name="Krizsan K."/>
            <person name="Foldi C."/>
            <person name="Dima B."/>
            <person name="Sanchez-Garcia M."/>
            <person name="Sanchez-Ramirez S."/>
            <person name="Szollosi G.J."/>
            <person name="Szarkandi J.G."/>
            <person name="Papp V."/>
            <person name="Albert L."/>
            <person name="Andreopoulos W."/>
            <person name="Angelini C."/>
            <person name="Antonin V."/>
            <person name="Barry K.W."/>
            <person name="Bougher N.L."/>
            <person name="Buchanan P."/>
            <person name="Buyck B."/>
            <person name="Bense V."/>
            <person name="Catcheside P."/>
            <person name="Chovatia M."/>
            <person name="Cooper J."/>
            <person name="Damon W."/>
            <person name="Desjardin D."/>
            <person name="Finy P."/>
            <person name="Geml J."/>
            <person name="Haridas S."/>
            <person name="Hughes K."/>
            <person name="Justo A."/>
            <person name="Karasinski D."/>
            <person name="Kautmanova I."/>
            <person name="Kiss B."/>
            <person name="Kocsube S."/>
            <person name="Kotiranta H."/>
            <person name="LaButti K.M."/>
            <person name="Lechner B.E."/>
            <person name="Liimatainen K."/>
            <person name="Lipzen A."/>
            <person name="Lukacs Z."/>
            <person name="Mihaltcheva S."/>
            <person name="Morgado L.N."/>
            <person name="Niskanen T."/>
            <person name="Noordeloos M.E."/>
            <person name="Ohm R.A."/>
            <person name="Ortiz-Santana B."/>
            <person name="Ovrebo C."/>
            <person name="Racz N."/>
            <person name="Riley R."/>
            <person name="Savchenko A."/>
            <person name="Shiryaev A."/>
            <person name="Soop K."/>
            <person name="Spirin V."/>
            <person name="Szebenyi C."/>
            <person name="Tomsovsky M."/>
            <person name="Tulloss R.E."/>
            <person name="Uehling J."/>
            <person name="Grigoriev I.V."/>
            <person name="Vagvolgyi C."/>
            <person name="Papp T."/>
            <person name="Martin F.M."/>
            <person name="Miettinen O."/>
            <person name="Hibbett D.S."/>
            <person name="Nagy L.G."/>
        </authorList>
    </citation>
    <scope>NUCLEOTIDE SEQUENCE [LARGE SCALE GENOMIC DNA]</scope>
    <source>
        <strain evidence="1 2">CBS 962.96</strain>
    </source>
</reference>
<dbReference type="Proteomes" id="UP000297245">
    <property type="component" value="Unassembled WGS sequence"/>
</dbReference>
<dbReference type="Gene3D" id="3.80.10.10">
    <property type="entry name" value="Ribonuclease Inhibitor"/>
    <property type="match status" value="1"/>
</dbReference>
<evidence type="ECO:0000313" key="1">
    <source>
        <dbReference type="EMBL" id="THV06248.1"/>
    </source>
</evidence>
<accession>A0A4S8MSV7</accession>
<gene>
    <name evidence="1" type="ORF">K435DRAFT_773433</name>
</gene>
<sequence>MVEVPEDIWHCVAQFIPKHVLRDLYGVNRTFFDLAMNERYREISCFQFDDRMKRLLERLSSPAIRSRVRVLRVRPYFVQELIYLQLRESSGSSTTDSLFSSLLSLLRDLSNLHEYHVQWNELPAVSDLSLRVLLQPFLSARNLRKVSLEMSLEKFEALINSLSERRSLRSLLLEELSITVRHGGQIFYESIDHHLPNALMINTLASFITQVQSNGTLRSFTLQATHAQDFSPLFHALSQVNFQDQLALVNLRSLTLSIPTPFPQLGDSSALASFISAHSETLTHLTLHGQWEHYFELGLPSPSDPSFSPYIESCFSQVTLPNLTSLSIATTSYSLTTSIRVVSRFAETLKELDLTGRYTSFRDVQDLVQVFSFLRSGKLESVSGDSSSAVASSLEVLQMGPLTLSPQLVDLLAEGFPGLSELNIRIRDVVPYKDDEPTYHGLGRFRPIRRLRLQKQEQIDAFLQQMQTRLYHDWKLQRIGVWKLNTRLQFQAQYAAMFARCVPSVRFPESVVYGASVRASVSSSLTGSTSSSRSSSSLASLSTATVPAVTAVSTAISSYRLENDFAADVPVGCGWCQHGSSSGNDYGGSGSGCGC</sequence>
<dbReference type="OrthoDB" id="2915292at2759"/>
<proteinExistence type="predicted"/>
<organism evidence="1 2">
    <name type="scientific">Dendrothele bispora (strain CBS 962.96)</name>
    <dbReference type="NCBI Taxonomy" id="1314807"/>
    <lineage>
        <taxon>Eukaryota</taxon>
        <taxon>Fungi</taxon>
        <taxon>Dikarya</taxon>
        <taxon>Basidiomycota</taxon>
        <taxon>Agaricomycotina</taxon>
        <taxon>Agaricomycetes</taxon>
        <taxon>Agaricomycetidae</taxon>
        <taxon>Agaricales</taxon>
        <taxon>Agaricales incertae sedis</taxon>
        <taxon>Dendrothele</taxon>
    </lineage>
</organism>
<name>A0A4S8MSV7_DENBC</name>
<dbReference type="SUPFAM" id="SSF52047">
    <property type="entry name" value="RNI-like"/>
    <property type="match status" value="1"/>
</dbReference>
<dbReference type="AlphaFoldDB" id="A0A4S8MSV7"/>
<evidence type="ECO:0000313" key="2">
    <source>
        <dbReference type="Proteomes" id="UP000297245"/>
    </source>
</evidence>
<evidence type="ECO:0008006" key="3">
    <source>
        <dbReference type="Google" id="ProtNLM"/>
    </source>
</evidence>